<proteinExistence type="predicted"/>
<keyword evidence="2" id="KW-1185">Reference proteome</keyword>
<organism evidence="1 2">
    <name type="scientific">Blepharisma stoltei</name>
    <dbReference type="NCBI Taxonomy" id="1481888"/>
    <lineage>
        <taxon>Eukaryota</taxon>
        <taxon>Sar</taxon>
        <taxon>Alveolata</taxon>
        <taxon>Ciliophora</taxon>
        <taxon>Postciliodesmatophora</taxon>
        <taxon>Heterotrichea</taxon>
        <taxon>Heterotrichida</taxon>
        <taxon>Blepharismidae</taxon>
        <taxon>Blepharisma</taxon>
    </lineage>
</organism>
<reference evidence="1" key="1">
    <citation type="submission" date="2021-09" db="EMBL/GenBank/DDBJ databases">
        <authorList>
            <consortium name="AG Swart"/>
            <person name="Singh M."/>
            <person name="Singh A."/>
            <person name="Seah K."/>
            <person name="Emmerich C."/>
        </authorList>
    </citation>
    <scope>NUCLEOTIDE SEQUENCE</scope>
    <source>
        <strain evidence="1">ATCC30299</strain>
    </source>
</reference>
<gene>
    <name evidence="1" type="ORF">BSTOLATCC_MIC52488</name>
</gene>
<accession>A0AAU9JTJ1</accession>
<dbReference type="EMBL" id="CAJZBQ010000052">
    <property type="protein sequence ID" value="CAG9331082.1"/>
    <property type="molecule type" value="Genomic_DNA"/>
</dbReference>
<evidence type="ECO:0000313" key="1">
    <source>
        <dbReference type="EMBL" id="CAG9331082.1"/>
    </source>
</evidence>
<name>A0AAU9JTJ1_9CILI</name>
<sequence>MWGNAIQISNKELLFAGPKAYSNWGAAGIIDFTRYEIAMFFPFPFEDDFFGFWVAYFEQNVYVFGLSKINRNQNSVAKKLSLTKSRWKALAAPPANVDECSCVFYKHSILIAGGKKNKIYQYNIDLDSYLERDPSMLYNIHLIRIAIQFWVCYTSPIQITSNFAFIDWSLVPFNQI</sequence>
<dbReference type="InterPro" id="IPR015915">
    <property type="entry name" value="Kelch-typ_b-propeller"/>
</dbReference>
<protein>
    <submittedName>
        <fullName evidence="1">Uncharacterized protein</fullName>
    </submittedName>
</protein>
<dbReference type="SUPFAM" id="SSF50965">
    <property type="entry name" value="Galactose oxidase, central domain"/>
    <property type="match status" value="1"/>
</dbReference>
<dbReference type="Proteomes" id="UP001162131">
    <property type="component" value="Unassembled WGS sequence"/>
</dbReference>
<dbReference type="AlphaFoldDB" id="A0AAU9JTJ1"/>
<evidence type="ECO:0000313" key="2">
    <source>
        <dbReference type="Proteomes" id="UP001162131"/>
    </source>
</evidence>
<dbReference type="Gene3D" id="2.120.10.80">
    <property type="entry name" value="Kelch-type beta propeller"/>
    <property type="match status" value="1"/>
</dbReference>
<dbReference type="InterPro" id="IPR011043">
    <property type="entry name" value="Gal_Oxase/kelch_b-propeller"/>
</dbReference>
<comment type="caution">
    <text evidence="1">The sequence shown here is derived from an EMBL/GenBank/DDBJ whole genome shotgun (WGS) entry which is preliminary data.</text>
</comment>